<dbReference type="CDD" id="cd05382">
    <property type="entry name" value="CAP_GAPR1-like"/>
    <property type="match status" value="1"/>
</dbReference>
<evidence type="ECO:0000259" key="1">
    <source>
        <dbReference type="PROSITE" id="PS50097"/>
    </source>
</evidence>
<dbReference type="PANTHER" id="PTHR45632">
    <property type="entry name" value="LD33804P"/>
    <property type="match status" value="1"/>
</dbReference>
<dbReference type="SMART" id="SM00225">
    <property type="entry name" value="BTB"/>
    <property type="match status" value="1"/>
</dbReference>
<evidence type="ECO:0000313" key="2">
    <source>
        <dbReference type="EMBL" id="CAI9738383.1"/>
    </source>
</evidence>
<dbReference type="CDD" id="cd18186">
    <property type="entry name" value="BTB_POZ_ZBTB_KLHL-like"/>
    <property type="match status" value="1"/>
</dbReference>
<dbReference type="PROSITE" id="PS50097">
    <property type="entry name" value="BTB"/>
    <property type="match status" value="1"/>
</dbReference>
<dbReference type="SUPFAM" id="SSF54695">
    <property type="entry name" value="POZ domain"/>
    <property type="match status" value="1"/>
</dbReference>
<gene>
    <name evidence="2" type="ORF">OCTVUL_1B020579</name>
</gene>
<accession>A0AA36FLK0</accession>
<dbReference type="Gene3D" id="1.25.40.420">
    <property type="match status" value="1"/>
</dbReference>
<dbReference type="InterPro" id="IPR011333">
    <property type="entry name" value="SKP1/BTB/POZ_sf"/>
</dbReference>
<dbReference type="InterPro" id="IPR034113">
    <property type="entry name" value="SCP_GAPR1-like"/>
</dbReference>
<dbReference type="EMBL" id="OX597834">
    <property type="protein sequence ID" value="CAI9738383.1"/>
    <property type="molecule type" value="Genomic_DNA"/>
</dbReference>
<sequence>MEVEASIKFQQDVLEAQNGYRQSHGCPEMVTSVELCRDAQSWADYIGEKGYIQYSETSGVGENIGLLELNGKTPSGKDLVKKWYEEIRHYDFDKPQWRKGCQHFSQMLWRSTTEFGVGLAKMKNKDQYVVVIQYRPPERSEASFDEVNWIYTDKDLTPLKQDLIQISNDSHLGCVNIKSHGQTFRVHRAVLVATSLVFRSMLSLGFQEMRSNEIDVTHWFGDIESAKGFFNYLYTGTIELNESNIIFMLQVSRMIFLEHLECHCEQYLLQKLTFDNVLSTTETALNYELKDLSKICFKYLKNIEKLLPYSHELLSLTRKQFKNFLSSDATKILKHAVVARMISHWNQTHYSEVIRTFPERNTSVQMWKRENLPVKRKKIFKKKPTSLISCPIKTGSVRIQWTILIQESSGKTALFSPQNNSWGIFKLPAMKRSKLIGLFEDHILAYVDKNRVVCINITNNEHKISFINDKRNIRNRTSKVLPSRFFCFVNYLYSISPIQSYGFIIGWGIYRYSFRYNHWTVIFDIFIGDSKEFSVNIFDRTDYYEEQKITSMSYNVDPHNVTYSFVHNTQQSEYSTFTVISAHNSVENLIELPEVTFVHVKGKLIGFNPPLADVQLNHLDDGLKFKIAMAKRLAGKRDVNNMLAPGTVDLGFPVQKTKEITSTKYSDLDSTTAPFHCDLSSGDKIFVFNSKVYIALNSHPFHFNVFYCDFHTKGINSLPPLPTIFDEDFIILPAYLTKPISSIMQRAESYSALEACNPKWAISRWKGTFRQVND</sequence>
<protein>
    <submittedName>
        <fullName evidence="2">Golgi-associated plant pathogenesis-related protein 1-like isoform X3</fullName>
    </submittedName>
</protein>
<dbReference type="Pfam" id="PF00188">
    <property type="entry name" value="CAP"/>
    <property type="match status" value="1"/>
</dbReference>
<dbReference type="Pfam" id="PF00651">
    <property type="entry name" value="BTB"/>
    <property type="match status" value="1"/>
</dbReference>
<reference evidence="2" key="1">
    <citation type="submission" date="2023-08" db="EMBL/GenBank/DDBJ databases">
        <authorList>
            <person name="Alioto T."/>
            <person name="Alioto T."/>
            <person name="Gomez Garrido J."/>
        </authorList>
    </citation>
    <scope>NUCLEOTIDE SEQUENCE</scope>
</reference>
<dbReference type="Gene3D" id="3.30.710.10">
    <property type="entry name" value="Potassium Channel Kv1.1, Chain A"/>
    <property type="match status" value="1"/>
</dbReference>
<evidence type="ECO:0000313" key="3">
    <source>
        <dbReference type="Proteomes" id="UP001162480"/>
    </source>
</evidence>
<feature type="domain" description="BTB" evidence="1">
    <location>
        <begin position="168"/>
        <end position="242"/>
    </location>
</feature>
<dbReference type="Gene3D" id="3.40.33.10">
    <property type="entry name" value="CAP"/>
    <property type="match status" value="1"/>
</dbReference>
<dbReference type="Proteomes" id="UP001162480">
    <property type="component" value="Chromosome 21"/>
</dbReference>
<name>A0AA36FLK0_OCTVU</name>
<dbReference type="SMART" id="SM00198">
    <property type="entry name" value="SCP"/>
    <property type="match status" value="1"/>
</dbReference>
<dbReference type="SUPFAM" id="SSF55797">
    <property type="entry name" value="PR-1-like"/>
    <property type="match status" value="1"/>
</dbReference>
<keyword evidence="3" id="KW-1185">Reference proteome</keyword>
<dbReference type="CDD" id="cd14733">
    <property type="entry name" value="BACK"/>
    <property type="match status" value="1"/>
</dbReference>
<dbReference type="InterPro" id="IPR000210">
    <property type="entry name" value="BTB/POZ_dom"/>
</dbReference>
<dbReference type="InterPro" id="IPR014044">
    <property type="entry name" value="CAP_dom"/>
</dbReference>
<dbReference type="AlphaFoldDB" id="A0AA36FLK0"/>
<proteinExistence type="predicted"/>
<dbReference type="FunFam" id="3.40.33.10:FF:000010">
    <property type="entry name" value="Predicted protein"/>
    <property type="match status" value="1"/>
</dbReference>
<organism evidence="2 3">
    <name type="scientific">Octopus vulgaris</name>
    <name type="common">Common octopus</name>
    <dbReference type="NCBI Taxonomy" id="6645"/>
    <lineage>
        <taxon>Eukaryota</taxon>
        <taxon>Metazoa</taxon>
        <taxon>Spiralia</taxon>
        <taxon>Lophotrochozoa</taxon>
        <taxon>Mollusca</taxon>
        <taxon>Cephalopoda</taxon>
        <taxon>Coleoidea</taxon>
        <taxon>Octopodiformes</taxon>
        <taxon>Octopoda</taxon>
        <taxon>Incirrata</taxon>
        <taxon>Octopodidae</taxon>
        <taxon>Octopus</taxon>
    </lineage>
</organism>
<dbReference type="InterPro" id="IPR035940">
    <property type="entry name" value="CAP_sf"/>
</dbReference>